<dbReference type="PROSITE" id="PS51257">
    <property type="entry name" value="PROKAR_LIPOPROTEIN"/>
    <property type="match status" value="1"/>
</dbReference>
<dbReference type="Pfam" id="PF04392">
    <property type="entry name" value="ABC_sub_bind"/>
    <property type="match status" value="1"/>
</dbReference>
<gene>
    <name evidence="1" type="ORF">J2Z79_001501</name>
</gene>
<protein>
    <submittedName>
        <fullName evidence="1">ABC transport system substrate-binding protein</fullName>
    </submittedName>
</protein>
<organism evidence="1 2">
    <name type="scientific">Symbiobacterium terraclitae</name>
    <dbReference type="NCBI Taxonomy" id="557451"/>
    <lineage>
        <taxon>Bacteria</taxon>
        <taxon>Bacillati</taxon>
        <taxon>Bacillota</taxon>
        <taxon>Clostridia</taxon>
        <taxon>Eubacteriales</taxon>
        <taxon>Symbiobacteriaceae</taxon>
        <taxon>Symbiobacterium</taxon>
    </lineage>
</organism>
<evidence type="ECO:0000313" key="2">
    <source>
        <dbReference type="Proteomes" id="UP001519289"/>
    </source>
</evidence>
<dbReference type="PANTHER" id="PTHR35271:SF1">
    <property type="entry name" value="ABC TRANSPORTER, SUBSTRATE-BINDING LIPOPROTEIN"/>
    <property type="match status" value="1"/>
</dbReference>
<sequence>MRSWRNGRSWTAALAAALIVAQVVVAAGLFSGCGRQGVRRAAIAVLLADDVRMEKVDGLREGLAEMGLPPDRVNITVYSAGGDRSRLPALAHDAIASRPDVLVAGGGIEADTLHRSDNPGIPVVMAGVASPVRWGWIESYSRPGGLLTGLDNQHAELTGKRLELLTKLLPEVRRVLVVYDPQVVPGIHALEVAEEAADRLGIALGVLEARTLTQAREGLGQVEPGEYDAALLLPAFVLESGAGVIAAELERLGLPTMGALDLGEGAGMMAAYGISNRAQGRQAARFVVKVLNGADPATLPIEAIDNPELVVDLDVAHRLGLDLRPEGMAFARLRGGAGEVGP</sequence>
<keyword evidence="2" id="KW-1185">Reference proteome</keyword>
<reference evidence="1 2" key="1">
    <citation type="submission" date="2021-03" db="EMBL/GenBank/DDBJ databases">
        <title>Genomic Encyclopedia of Type Strains, Phase IV (KMG-IV): sequencing the most valuable type-strain genomes for metagenomic binning, comparative biology and taxonomic classification.</title>
        <authorList>
            <person name="Goeker M."/>
        </authorList>
    </citation>
    <scope>NUCLEOTIDE SEQUENCE [LARGE SCALE GENOMIC DNA]</scope>
    <source>
        <strain evidence="1 2">DSM 27138</strain>
    </source>
</reference>
<proteinExistence type="predicted"/>
<evidence type="ECO:0000313" key="1">
    <source>
        <dbReference type="EMBL" id="MBP2018102.1"/>
    </source>
</evidence>
<accession>A0ABS4JRD4</accession>
<dbReference type="RefSeq" id="WP_209466241.1">
    <property type="nucleotide sequence ID" value="NZ_JAGGLG010000010.1"/>
</dbReference>
<dbReference type="InterPro" id="IPR007487">
    <property type="entry name" value="ABC_transpt-TYRBP-like"/>
</dbReference>
<dbReference type="CDD" id="cd06325">
    <property type="entry name" value="PBP1_ABC_unchar_transporter"/>
    <property type="match status" value="1"/>
</dbReference>
<dbReference type="Proteomes" id="UP001519289">
    <property type="component" value="Unassembled WGS sequence"/>
</dbReference>
<dbReference type="EMBL" id="JAGGLG010000010">
    <property type="protein sequence ID" value="MBP2018102.1"/>
    <property type="molecule type" value="Genomic_DNA"/>
</dbReference>
<comment type="caution">
    <text evidence="1">The sequence shown here is derived from an EMBL/GenBank/DDBJ whole genome shotgun (WGS) entry which is preliminary data.</text>
</comment>
<dbReference type="Gene3D" id="3.40.50.2300">
    <property type="match status" value="2"/>
</dbReference>
<name>A0ABS4JRD4_9FIRM</name>
<dbReference type="PANTHER" id="PTHR35271">
    <property type="entry name" value="ABC TRANSPORTER, SUBSTRATE-BINDING LIPOPROTEIN-RELATED"/>
    <property type="match status" value="1"/>
</dbReference>